<proteinExistence type="predicted"/>
<reference evidence="1 2" key="1">
    <citation type="submission" date="2020-08" db="EMBL/GenBank/DDBJ databases">
        <title>Sequencing the genomes of 1000 actinobacteria strains.</title>
        <authorList>
            <person name="Klenk H.-P."/>
        </authorList>
    </citation>
    <scope>NUCLEOTIDE SEQUENCE [LARGE SCALE GENOMIC DNA]</scope>
    <source>
        <strain evidence="1 2">DSM 27099</strain>
    </source>
</reference>
<evidence type="ECO:0008006" key="3">
    <source>
        <dbReference type="Google" id="ProtNLM"/>
    </source>
</evidence>
<evidence type="ECO:0000313" key="1">
    <source>
        <dbReference type="EMBL" id="MBB2976133.1"/>
    </source>
</evidence>
<dbReference type="EMBL" id="JACHWQ010000004">
    <property type="protein sequence ID" value="MBB2976133.1"/>
    <property type="molecule type" value="Genomic_DNA"/>
</dbReference>
<organism evidence="1 2">
    <name type="scientific">Microbacterium endophyticum</name>
    <dbReference type="NCBI Taxonomy" id="1526412"/>
    <lineage>
        <taxon>Bacteria</taxon>
        <taxon>Bacillati</taxon>
        <taxon>Actinomycetota</taxon>
        <taxon>Actinomycetes</taxon>
        <taxon>Micrococcales</taxon>
        <taxon>Microbacteriaceae</taxon>
        <taxon>Microbacterium</taxon>
    </lineage>
</organism>
<keyword evidence="2" id="KW-1185">Reference proteome</keyword>
<sequence length="89" mass="10189">MSAYLITYDLNAPGQDYESLIERIKSYGTWANLIKSTWIVVSNTSADAVYTHLRGAMDDSGWLFVVDISGQDCQGWLTKDTWDWIRKHV</sequence>
<dbReference type="AlphaFoldDB" id="A0A7W4YMF0"/>
<dbReference type="Proteomes" id="UP000529310">
    <property type="component" value="Unassembled WGS sequence"/>
</dbReference>
<gene>
    <name evidence="1" type="ORF">FHX49_001703</name>
</gene>
<accession>A0A7W4YMF0</accession>
<name>A0A7W4YMF0_9MICO</name>
<comment type="caution">
    <text evidence="1">The sequence shown here is derived from an EMBL/GenBank/DDBJ whole genome shotgun (WGS) entry which is preliminary data.</text>
</comment>
<dbReference type="RefSeq" id="WP_165138656.1">
    <property type="nucleotide sequence ID" value="NZ_CP049255.1"/>
</dbReference>
<protein>
    <recommendedName>
        <fullName evidence="3">SinR family protein</fullName>
    </recommendedName>
</protein>
<evidence type="ECO:0000313" key="2">
    <source>
        <dbReference type="Proteomes" id="UP000529310"/>
    </source>
</evidence>